<dbReference type="SUPFAM" id="SSF47384">
    <property type="entry name" value="Homodimeric domain of signal transducing histidine kinase"/>
    <property type="match status" value="1"/>
</dbReference>
<evidence type="ECO:0000259" key="11">
    <source>
        <dbReference type="PROSITE" id="PS50113"/>
    </source>
</evidence>
<feature type="domain" description="PAC" evidence="11">
    <location>
        <begin position="458"/>
        <end position="509"/>
    </location>
</feature>
<dbReference type="RefSeq" id="WP_092658819.1">
    <property type="nucleotide sequence ID" value="NZ_FOCX01000005.1"/>
</dbReference>
<dbReference type="InterPro" id="IPR013656">
    <property type="entry name" value="PAS_4"/>
</dbReference>
<dbReference type="CDD" id="cd00130">
    <property type="entry name" value="PAS"/>
    <property type="match status" value="3"/>
</dbReference>
<evidence type="ECO:0000256" key="3">
    <source>
        <dbReference type="ARBA" id="ARBA00022553"/>
    </source>
</evidence>
<evidence type="ECO:0000259" key="10">
    <source>
        <dbReference type="PROSITE" id="PS50112"/>
    </source>
</evidence>
<feature type="domain" description="PAS" evidence="10">
    <location>
        <begin position="137"/>
        <end position="197"/>
    </location>
</feature>
<dbReference type="PRINTS" id="PR00344">
    <property type="entry name" value="BCTRLSENSOR"/>
</dbReference>
<dbReference type="SMART" id="SM00091">
    <property type="entry name" value="PAS"/>
    <property type="match status" value="3"/>
</dbReference>
<dbReference type="PANTHER" id="PTHR43304:SF1">
    <property type="entry name" value="PAC DOMAIN-CONTAINING PROTEIN"/>
    <property type="match status" value="1"/>
</dbReference>
<evidence type="ECO:0000259" key="8">
    <source>
        <dbReference type="PROSITE" id="PS50109"/>
    </source>
</evidence>
<name>A0A1H8JGM7_9EURY</name>
<comment type="catalytic activity">
    <reaction evidence="1">
        <text>ATP + protein L-histidine = ADP + protein N-phospho-L-histidine.</text>
        <dbReference type="EC" id="2.7.13.3"/>
    </reaction>
</comment>
<dbReference type="EMBL" id="FOCX01000005">
    <property type="protein sequence ID" value="SEN79348.1"/>
    <property type="molecule type" value="Genomic_DNA"/>
</dbReference>
<dbReference type="InterPro" id="IPR001789">
    <property type="entry name" value="Sig_transdc_resp-reg_receiver"/>
</dbReference>
<accession>A0A1H8JGM7</accession>
<protein>
    <recommendedName>
        <fullName evidence="2">histidine kinase</fullName>
        <ecNumber evidence="2">2.7.13.3</ecNumber>
    </recommendedName>
</protein>
<dbReference type="Gene3D" id="3.30.450.20">
    <property type="entry name" value="PAS domain"/>
    <property type="match status" value="3"/>
</dbReference>
<dbReference type="SMART" id="SM00448">
    <property type="entry name" value="REC"/>
    <property type="match status" value="1"/>
</dbReference>
<keyword evidence="13" id="KW-1185">Reference proteome</keyword>
<evidence type="ECO:0000259" key="9">
    <source>
        <dbReference type="PROSITE" id="PS50110"/>
    </source>
</evidence>
<dbReference type="SMART" id="SM00387">
    <property type="entry name" value="HATPase_c"/>
    <property type="match status" value="1"/>
</dbReference>
<dbReference type="Proteomes" id="UP000198775">
    <property type="component" value="Unassembled WGS sequence"/>
</dbReference>
<dbReference type="SMART" id="SM00388">
    <property type="entry name" value="HisKA"/>
    <property type="match status" value="1"/>
</dbReference>
<dbReference type="InterPro" id="IPR005467">
    <property type="entry name" value="His_kinase_dom"/>
</dbReference>
<dbReference type="Gene3D" id="3.30.565.10">
    <property type="entry name" value="Histidine kinase-like ATPase, C-terminal domain"/>
    <property type="match status" value="1"/>
</dbReference>
<dbReference type="InterPro" id="IPR003594">
    <property type="entry name" value="HATPase_dom"/>
</dbReference>
<comment type="caution">
    <text evidence="6">Lacks conserved residue(s) required for the propagation of feature annotation.</text>
</comment>
<dbReference type="SUPFAM" id="SSF55785">
    <property type="entry name" value="PYP-like sensor domain (PAS domain)"/>
    <property type="match status" value="3"/>
</dbReference>
<dbReference type="GO" id="GO:0000155">
    <property type="term" value="F:phosphorelay sensor kinase activity"/>
    <property type="evidence" value="ECO:0007669"/>
    <property type="project" value="InterPro"/>
</dbReference>
<gene>
    <name evidence="12" type="ORF">SAMN05216388_100563</name>
</gene>
<keyword evidence="4" id="KW-0808">Transferase</keyword>
<feature type="domain" description="PAS" evidence="10">
    <location>
        <begin position="383"/>
        <end position="453"/>
    </location>
</feature>
<dbReference type="InterPro" id="IPR052162">
    <property type="entry name" value="Sensor_kinase/Photoreceptor"/>
</dbReference>
<dbReference type="PROSITE" id="PS50109">
    <property type="entry name" value="HIS_KIN"/>
    <property type="match status" value="1"/>
</dbReference>
<dbReference type="EC" id="2.7.13.3" evidence="2"/>
<dbReference type="InterPro" id="IPR011006">
    <property type="entry name" value="CheY-like_superfamily"/>
</dbReference>
<evidence type="ECO:0000256" key="6">
    <source>
        <dbReference type="PROSITE-ProRule" id="PRU00169"/>
    </source>
</evidence>
<evidence type="ECO:0000256" key="1">
    <source>
        <dbReference type="ARBA" id="ARBA00000085"/>
    </source>
</evidence>
<dbReference type="SUPFAM" id="SSF55874">
    <property type="entry name" value="ATPase domain of HSP90 chaperone/DNA topoisomerase II/histidine kinase"/>
    <property type="match status" value="1"/>
</dbReference>
<dbReference type="NCBIfam" id="TIGR00229">
    <property type="entry name" value="sensory_box"/>
    <property type="match status" value="3"/>
</dbReference>
<dbReference type="Gene3D" id="1.10.287.130">
    <property type="match status" value="1"/>
</dbReference>
<dbReference type="InterPro" id="IPR013655">
    <property type="entry name" value="PAS_fold_3"/>
</dbReference>
<dbReference type="Pfam" id="PF08448">
    <property type="entry name" value="PAS_4"/>
    <property type="match status" value="1"/>
</dbReference>
<feature type="domain" description="PAC" evidence="11">
    <location>
        <begin position="211"/>
        <end position="261"/>
    </location>
</feature>
<feature type="domain" description="PAS" evidence="10">
    <location>
        <begin position="262"/>
        <end position="332"/>
    </location>
</feature>
<dbReference type="Pfam" id="PF00989">
    <property type="entry name" value="PAS"/>
    <property type="match status" value="1"/>
</dbReference>
<dbReference type="Gene3D" id="3.40.50.2300">
    <property type="match status" value="1"/>
</dbReference>
<reference evidence="13" key="1">
    <citation type="submission" date="2016-10" db="EMBL/GenBank/DDBJ databases">
        <authorList>
            <person name="Varghese N."/>
            <person name="Submissions S."/>
        </authorList>
    </citation>
    <scope>NUCLEOTIDE SEQUENCE [LARGE SCALE GENOMIC DNA]</scope>
    <source>
        <strain evidence="13">IBRC-M 10043</strain>
    </source>
</reference>
<dbReference type="CDD" id="cd00075">
    <property type="entry name" value="HATPase"/>
    <property type="match status" value="1"/>
</dbReference>
<dbReference type="PROSITE" id="PS50112">
    <property type="entry name" value="PAS"/>
    <property type="match status" value="3"/>
</dbReference>
<dbReference type="InterPro" id="IPR013767">
    <property type="entry name" value="PAS_fold"/>
</dbReference>
<dbReference type="GO" id="GO:0006355">
    <property type="term" value="P:regulation of DNA-templated transcription"/>
    <property type="evidence" value="ECO:0007669"/>
    <property type="project" value="InterPro"/>
</dbReference>
<dbReference type="InterPro" id="IPR003661">
    <property type="entry name" value="HisK_dim/P_dom"/>
</dbReference>
<keyword evidence="5" id="KW-0418">Kinase</keyword>
<feature type="domain" description="Response regulatory" evidence="9">
    <location>
        <begin position="10"/>
        <end position="123"/>
    </location>
</feature>
<evidence type="ECO:0000256" key="5">
    <source>
        <dbReference type="ARBA" id="ARBA00022777"/>
    </source>
</evidence>
<dbReference type="InterPro" id="IPR001610">
    <property type="entry name" value="PAC"/>
</dbReference>
<dbReference type="InterPro" id="IPR036890">
    <property type="entry name" value="HATPase_C_sf"/>
</dbReference>
<dbReference type="InterPro" id="IPR000014">
    <property type="entry name" value="PAS"/>
</dbReference>
<dbReference type="Pfam" id="PF08447">
    <property type="entry name" value="PAS_3"/>
    <property type="match status" value="1"/>
</dbReference>
<feature type="domain" description="Histidine kinase" evidence="8">
    <location>
        <begin position="520"/>
        <end position="734"/>
    </location>
</feature>
<dbReference type="InterPro" id="IPR004358">
    <property type="entry name" value="Sig_transdc_His_kin-like_C"/>
</dbReference>
<dbReference type="Pfam" id="PF00072">
    <property type="entry name" value="Response_reg"/>
    <property type="match status" value="1"/>
</dbReference>
<feature type="domain" description="PAC" evidence="11">
    <location>
        <begin position="334"/>
        <end position="386"/>
    </location>
</feature>
<dbReference type="PROSITE" id="PS50110">
    <property type="entry name" value="RESPONSE_REGULATORY"/>
    <property type="match status" value="1"/>
</dbReference>
<dbReference type="PANTHER" id="PTHR43304">
    <property type="entry name" value="PHYTOCHROME-LIKE PROTEIN CPH1"/>
    <property type="match status" value="1"/>
</dbReference>
<evidence type="ECO:0000256" key="4">
    <source>
        <dbReference type="ARBA" id="ARBA00022679"/>
    </source>
</evidence>
<feature type="region of interest" description="Disordered" evidence="7">
    <location>
        <begin position="709"/>
        <end position="742"/>
    </location>
</feature>
<dbReference type="InterPro" id="IPR000700">
    <property type="entry name" value="PAS-assoc_C"/>
</dbReference>
<dbReference type="AlphaFoldDB" id="A0A1H8JGM7"/>
<evidence type="ECO:0000313" key="13">
    <source>
        <dbReference type="Proteomes" id="UP000198775"/>
    </source>
</evidence>
<dbReference type="OrthoDB" id="8127at2157"/>
<evidence type="ECO:0000256" key="2">
    <source>
        <dbReference type="ARBA" id="ARBA00012438"/>
    </source>
</evidence>
<dbReference type="Pfam" id="PF02518">
    <property type="entry name" value="HATPase_c"/>
    <property type="match status" value="1"/>
</dbReference>
<keyword evidence="3" id="KW-0597">Phosphoprotein</keyword>
<dbReference type="PROSITE" id="PS50113">
    <property type="entry name" value="PAC"/>
    <property type="match status" value="3"/>
</dbReference>
<sequence length="742" mass="82012">MTASSAASLSVVGVGIDGRLLNRSASLVSASGAAAVETVATGDEARSQVAAADCLVTTYRLPDTDGVTLIEEIRAEYPNFPVIMVTEQSDDRVASEAISAGVTDYVRRDGDDPAVRLATAIEDGVDAYESEQALRESEQRYRTLVERSHDGIYIYQDDSFLFVNERIAEITGYEPEQLYEMEIWDLLHPDDREWVKEVGERRRDPGESAPNTYEARVVRNDGEIRHLEFSVQTTTYDGEAAVLGSVRDVTERRRQERELAEKKEFIETILDTLEDVIFVFSLEGDLLRWNDQLCAVTGYTDEELDEMRAFDLLPEEYYDEAVRKVRDAVSTGSAVIEAEVRTKDGRLLPFEFRGAPLSDEDGEIDAIAGVARDISERLAREEELVQYQTIVEAVGDAVYTLDETGEITFVNDALLSVTGYEEEELLGEFVGKVMRQQDVETARELIGELLESEERTRATFEMEAIGKDGTHLTCEDNMALLVSDGEFRGTAGVVRDISQRKEREQQLRRQNERLDRFASVVSHDLRNPLNVILGRVDIARDRPGEEHLDAIERSALRMERMIDDLLTLARDGQTVGETEPIDLESAVRRAWKNVETYEASLHLDGDLGTLPADSARLASLLENLFRNAVEHGGETVSVTVGPISDPESVADGGHGVSGFYVEDDGPGIPESERDHVFDSGYSTSDEGTGLGLVIVKDIAEAHDWTLRVTDGSNGAGGGSANDRSESSGGARFEIGGIDWSDH</sequence>
<evidence type="ECO:0000256" key="7">
    <source>
        <dbReference type="SAM" id="MobiDB-lite"/>
    </source>
</evidence>
<organism evidence="12 13">
    <name type="scientific">Halorientalis persicus</name>
    <dbReference type="NCBI Taxonomy" id="1367881"/>
    <lineage>
        <taxon>Archaea</taxon>
        <taxon>Methanobacteriati</taxon>
        <taxon>Methanobacteriota</taxon>
        <taxon>Stenosarchaea group</taxon>
        <taxon>Halobacteria</taxon>
        <taxon>Halobacteriales</taxon>
        <taxon>Haloarculaceae</taxon>
        <taxon>Halorientalis</taxon>
    </lineage>
</organism>
<proteinExistence type="predicted"/>
<evidence type="ECO:0000313" key="12">
    <source>
        <dbReference type="EMBL" id="SEN79348.1"/>
    </source>
</evidence>
<dbReference type="Pfam" id="PF00512">
    <property type="entry name" value="HisKA"/>
    <property type="match status" value="1"/>
</dbReference>
<dbReference type="SUPFAM" id="SSF52172">
    <property type="entry name" value="CheY-like"/>
    <property type="match status" value="1"/>
</dbReference>
<dbReference type="SMART" id="SM00086">
    <property type="entry name" value="PAC"/>
    <property type="match status" value="3"/>
</dbReference>
<dbReference type="InterPro" id="IPR035965">
    <property type="entry name" value="PAS-like_dom_sf"/>
</dbReference>
<dbReference type="CDD" id="cd00082">
    <property type="entry name" value="HisKA"/>
    <property type="match status" value="1"/>
</dbReference>
<dbReference type="InterPro" id="IPR036097">
    <property type="entry name" value="HisK_dim/P_sf"/>
</dbReference>